<accession>A0A6J4RSU8</accession>
<proteinExistence type="predicted"/>
<protein>
    <submittedName>
        <fullName evidence="2">Uncharacterized protein</fullName>
    </submittedName>
</protein>
<gene>
    <name evidence="2" type="ORF">AVDCRST_MAG05-1304</name>
</gene>
<name>A0A6J4RSU8_9ACTN</name>
<organism evidence="2">
    <name type="scientific">uncultured Rubrobacteraceae bacterium</name>
    <dbReference type="NCBI Taxonomy" id="349277"/>
    <lineage>
        <taxon>Bacteria</taxon>
        <taxon>Bacillati</taxon>
        <taxon>Actinomycetota</taxon>
        <taxon>Rubrobacteria</taxon>
        <taxon>Rubrobacterales</taxon>
        <taxon>Rubrobacteraceae</taxon>
        <taxon>environmental samples</taxon>
    </lineage>
</organism>
<evidence type="ECO:0000256" key="1">
    <source>
        <dbReference type="SAM" id="MobiDB-lite"/>
    </source>
</evidence>
<dbReference type="AlphaFoldDB" id="A0A6J4RSU8"/>
<reference evidence="2" key="1">
    <citation type="submission" date="2020-02" db="EMBL/GenBank/DDBJ databases">
        <authorList>
            <person name="Meier V. D."/>
        </authorList>
    </citation>
    <scope>NUCLEOTIDE SEQUENCE</scope>
    <source>
        <strain evidence="2">AVDCRST_MAG05</strain>
    </source>
</reference>
<evidence type="ECO:0000313" key="2">
    <source>
        <dbReference type="EMBL" id="CAA9481247.1"/>
    </source>
</evidence>
<feature type="non-terminal residue" evidence="2">
    <location>
        <position position="138"/>
    </location>
</feature>
<feature type="non-terminal residue" evidence="2">
    <location>
        <position position="1"/>
    </location>
</feature>
<sequence>WYRRWWVGPRCWPGKSRRIGRSPGGVSCRRSRGPAARSTRSRGEGWASRPSLFGSRRGLPGEGWRSCTWKPKTQDGRSIGRCASLWHRMTLSTRGIGCRCASSSAAISRGHRAYRAAISSSVGERSRAKGIQNLRRAR</sequence>
<feature type="region of interest" description="Disordered" evidence="1">
    <location>
        <begin position="18"/>
        <end position="67"/>
    </location>
</feature>
<dbReference type="EMBL" id="CADCVM010000146">
    <property type="protein sequence ID" value="CAA9481247.1"/>
    <property type="molecule type" value="Genomic_DNA"/>
</dbReference>